<dbReference type="Pfam" id="PF07811">
    <property type="entry name" value="TadE"/>
    <property type="match status" value="1"/>
</dbReference>
<proteinExistence type="predicted"/>
<dbReference type="RefSeq" id="WP_148595725.1">
    <property type="nucleotide sequence ID" value="NZ_CP042997.1"/>
</dbReference>
<organism evidence="3 4">
    <name type="scientific">Aquisphaera giovannonii</name>
    <dbReference type="NCBI Taxonomy" id="406548"/>
    <lineage>
        <taxon>Bacteria</taxon>
        <taxon>Pseudomonadati</taxon>
        <taxon>Planctomycetota</taxon>
        <taxon>Planctomycetia</taxon>
        <taxon>Isosphaerales</taxon>
        <taxon>Isosphaeraceae</taxon>
        <taxon>Aquisphaera</taxon>
    </lineage>
</organism>
<dbReference type="InterPro" id="IPR012495">
    <property type="entry name" value="TadE-like_dom"/>
</dbReference>
<keyword evidence="1" id="KW-0812">Transmembrane</keyword>
<gene>
    <name evidence="3" type="ORF">OJF2_45500</name>
</gene>
<name>A0A5B9W5R9_9BACT</name>
<evidence type="ECO:0000313" key="3">
    <source>
        <dbReference type="EMBL" id="QEH35992.1"/>
    </source>
</evidence>
<feature type="transmembrane region" description="Helical" evidence="1">
    <location>
        <begin position="23"/>
        <end position="44"/>
    </location>
</feature>
<sequence length="159" mass="17109">MEVNVGSMVDRRRAGRGVRRRRGAAVVETAIVLPIAIMLILGVFDFSRVIAMRQVLQNAAKDGGRYAVVRAVDATTTDGQVIQYVQGYLAGVQGQLQGFVSSRDIQVFKADPATGANIGSWKDAGFGEYIGVRISGTMKLAVLKQVTLTVQSTQYSEAN</sequence>
<evidence type="ECO:0000256" key="1">
    <source>
        <dbReference type="SAM" id="Phobius"/>
    </source>
</evidence>
<dbReference type="EMBL" id="CP042997">
    <property type="protein sequence ID" value="QEH35992.1"/>
    <property type="molecule type" value="Genomic_DNA"/>
</dbReference>
<keyword evidence="4" id="KW-1185">Reference proteome</keyword>
<evidence type="ECO:0000313" key="4">
    <source>
        <dbReference type="Proteomes" id="UP000324233"/>
    </source>
</evidence>
<keyword evidence="1" id="KW-1133">Transmembrane helix</keyword>
<dbReference type="OrthoDB" id="287882at2"/>
<accession>A0A5B9W5R9</accession>
<keyword evidence="1" id="KW-0472">Membrane</keyword>
<protein>
    <submittedName>
        <fullName evidence="3">TadE-like protein</fullName>
    </submittedName>
</protein>
<dbReference type="AlphaFoldDB" id="A0A5B9W5R9"/>
<evidence type="ECO:0000259" key="2">
    <source>
        <dbReference type="Pfam" id="PF07811"/>
    </source>
</evidence>
<reference evidence="3 4" key="1">
    <citation type="submission" date="2019-08" db="EMBL/GenBank/DDBJ databases">
        <title>Deep-cultivation of Planctomycetes and their phenomic and genomic characterization uncovers novel biology.</title>
        <authorList>
            <person name="Wiegand S."/>
            <person name="Jogler M."/>
            <person name="Boedeker C."/>
            <person name="Pinto D."/>
            <person name="Vollmers J."/>
            <person name="Rivas-Marin E."/>
            <person name="Kohn T."/>
            <person name="Peeters S.H."/>
            <person name="Heuer A."/>
            <person name="Rast P."/>
            <person name="Oberbeckmann S."/>
            <person name="Bunk B."/>
            <person name="Jeske O."/>
            <person name="Meyerdierks A."/>
            <person name="Storesund J.E."/>
            <person name="Kallscheuer N."/>
            <person name="Luecker S."/>
            <person name="Lage O.M."/>
            <person name="Pohl T."/>
            <person name="Merkel B.J."/>
            <person name="Hornburger P."/>
            <person name="Mueller R.-W."/>
            <person name="Bruemmer F."/>
            <person name="Labrenz M."/>
            <person name="Spormann A.M."/>
            <person name="Op den Camp H."/>
            <person name="Overmann J."/>
            <person name="Amann R."/>
            <person name="Jetten M.S.M."/>
            <person name="Mascher T."/>
            <person name="Medema M.H."/>
            <person name="Devos D.P."/>
            <person name="Kaster A.-K."/>
            <person name="Ovreas L."/>
            <person name="Rohde M."/>
            <person name="Galperin M.Y."/>
            <person name="Jogler C."/>
        </authorList>
    </citation>
    <scope>NUCLEOTIDE SEQUENCE [LARGE SCALE GENOMIC DNA]</scope>
    <source>
        <strain evidence="3 4">OJF2</strain>
    </source>
</reference>
<feature type="domain" description="TadE-like" evidence="2">
    <location>
        <begin position="23"/>
        <end position="65"/>
    </location>
</feature>
<dbReference type="KEGG" id="agv:OJF2_45500"/>
<dbReference type="Proteomes" id="UP000324233">
    <property type="component" value="Chromosome"/>
</dbReference>